<accession>A0A895YH21</accession>
<keyword evidence="2" id="KW-0067">ATP-binding</keyword>
<dbReference type="GO" id="GO:0005524">
    <property type="term" value="F:ATP binding"/>
    <property type="evidence" value="ECO:0007669"/>
    <property type="project" value="UniProtKB-KW"/>
</dbReference>
<keyword evidence="2" id="KW-0547">Nucleotide-binding</keyword>
<dbReference type="SUPFAM" id="SSF52540">
    <property type="entry name" value="P-loop containing nucleoside triphosphate hydrolases"/>
    <property type="match status" value="1"/>
</dbReference>
<name>A0A895YH21_9ACTN</name>
<reference evidence="2" key="1">
    <citation type="submission" date="2021-02" db="EMBL/GenBank/DDBJ databases">
        <title>Natrosporangium hydrolyticum gen. nov., sp. nov, a haloalkaliphilic actinobacterium from a soda solonchak soil.</title>
        <authorList>
            <person name="Sorokin D.Y."/>
            <person name="Khijniak T.V."/>
            <person name="Zakharycheva A.P."/>
            <person name="Boueva O.V."/>
            <person name="Ariskina E.V."/>
            <person name="Hahnke R.L."/>
            <person name="Bunk B."/>
            <person name="Sproer C."/>
            <person name="Schumann P."/>
            <person name="Evtushenko L.I."/>
            <person name="Kublanov I.V."/>
        </authorList>
    </citation>
    <scope>NUCLEOTIDE SEQUENCE</scope>
    <source>
        <strain evidence="2">DSM 106523</strain>
    </source>
</reference>
<dbReference type="Proteomes" id="UP000662857">
    <property type="component" value="Chromosome"/>
</dbReference>
<proteinExistence type="predicted"/>
<gene>
    <name evidence="2" type="ORF">JQS43_20065</name>
</gene>
<evidence type="ECO:0000313" key="3">
    <source>
        <dbReference type="Proteomes" id="UP000662857"/>
    </source>
</evidence>
<dbReference type="AlphaFoldDB" id="A0A895YH21"/>
<organism evidence="2 3">
    <name type="scientific">Natronosporangium hydrolyticum</name>
    <dbReference type="NCBI Taxonomy" id="2811111"/>
    <lineage>
        <taxon>Bacteria</taxon>
        <taxon>Bacillati</taxon>
        <taxon>Actinomycetota</taxon>
        <taxon>Actinomycetes</taxon>
        <taxon>Micromonosporales</taxon>
        <taxon>Micromonosporaceae</taxon>
        <taxon>Natronosporangium</taxon>
    </lineage>
</organism>
<dbReference type="PANTHER" id="PTHR34704:SF1">
    <property type="entry name" value="ATPASE"/>
    <property type="match status" value="1"/>
</dbReference>
<dbReference type="KEGG" id="nhy:JQS43_20065"/>
<keyword evidence="3" id="KW-1185">Reference proteome</keyword>
<dbReference type="Pfam" id="PF03008">
    <property type="entry name" value="DUF234"/>
    <property type="match status" value="1"/>
</dbReference>
<sequence length="355" mass="39019">MLLVLDEYPELAAGDPAIDTRLRAVWEEERNQTNLKVLLCGSAVRSMEAMVEYRSPLHGRFDLRLLVHPFRPHEAALMLPDLSPEDRARAWSVCDGTPLYLSWWDQAAPTVENLRRLCGEPGAPLRTEGELILATDGVAGGLARQVLGAIAAGQNRYSEIAQAIGSGRQVARVLDDLEKLRLVDRVVPVTEQAGARSGRTGYRIADNFLAFWLGPLSRFLGEIDRGMGDMVARTLNSRLDDHIGPRFEEAFRCHLRRLAIPGHFGDEVLRVGSYWARGDVEIDAVVLAGTPPTAVAVGEAKWAAQVSARALLPTLVERSLALPRRADDLMYVICARTRVTRSEGVLPVTAADIFA</sequence>
<dbReference type="InterPro" id="IPR004256">
    <property type="entry name" value="DUF234"/>
</dbReference>
<feature type="domain" description="DUF234" evidence="1">
    <location>
        <begin position="220"/>
        <end position="304"/>
    </location>
</feature>
<evidence type="ECO:0000313" key="2">
    <source>
        <dbReference type="EMBL" id="QSB13826.1"/>
    </source>
</evidence>
<evidence type="ECO:0000259" key="1">
    <source>
        <dbReference type="Pfam" id="PF03008"/>
    </source>
</evidence>
<dbReference type="PANTHER" id="PTHR34704">
    <property type="entry name" value="ATPASE"/>
    <property type="match status" value="1"/>
</dbReference>
<dbReference type="EMBL" id="CP070499">
    <property type="protein sequence ID" value="QSB13826.1"/>
    <property type="molecule type" value="Genomic_DNA"/>
</dbReference>
<protein>
    <submittedName>
        <fullName evidence="2">ATP-binding protein</fullName>
    </submittedName>
</protein>
<dbReference type="InterPro" id="IPR027417">
    <property type="entry name" value="P-loop_NTPase"/>
</dbReference>
<dbReference type="Gene3D" id="3.40.50.300">
    <property type="entry name" value="P-loop containing nucleotide triphosphate hydrolases"/>
    <property type="match status" value="1"/>
</dbReference>